<comment type="caution">
    <text evidence="1">The sequence shown here is derived from an EMBL/GenBank/DDBJ whole genome shotgun (WGS) entry which is preliminary data.</text>
</comment>
<dbReference type="AlphaFoldDB" id="A0A8X6WWC1"/>
<evidence type="ECO:0000313" key="1">
    <source>
        <dbReference type="EMBL" id="GFY41051.1"/>
    </source>
</evidence>
<gene>
    <name evidence="1" type="primary">AVEN_243360_1</name>
    <name evidence="1" type="ORF">TNIN_293141</name>
</gene>
<keyword evidence="2" id="KW-1185">Reference proteome</keyword>
<dbReference type="Proteomes" id="UP000886998">
    <property type="component" value="Unassembled WGS sequence"/>
</dbReference>
<name>A0A8X6WWC1_9ARAC</name>
<proteinExistence type="predicted"/>
<organism evidence="1 2">
    <name type="scientific">Trichonephila inaurata madagascariensis</name>
    <dbReference type="NCBI Taxonomy" id="2747483"/>
    <lineage>
        <taxon>Eukaryota</taxon>
        <taxon>Metazoa</taxon>
        <taxon>Ecdysozoa</taxon>
        <taxon>Arthropoda</taxon>
        <taxon>Chelicerata</taxon>
        <taxon>Arachnida</taxon>
        <taxon>Araneae</taxon>
        <taxon>Araneomorphae</taxon>
        <taxon>Entelegynae</taxon>
        <taxon>Araneoidea</taxon>
        <taxon>Nephilidae</taxon>
        <taxon>Trichonephila</taxon>
        <taxon>Trichonephila inaurata</taxon>
    </lineage>
</organism>
<dbReference type="EMBL" id="BMAV01002249">
    <property type="protein sequence ID" value="GFY41051.1"/>
    <property type="molecule type" value="Genomic_DNA"/>
</dbReference>
<accession>A0A8X6WWC1</accession>
<reference evidence="1" key="1">
    <citation type="submission" date="2020-08" db="EMBL/GenBank/DDBJ databases">
        <title>Multicomponent nature underlies the extraordinary mechanical properties of spider dragline silk.</title>
        <authorList>
            <person name="Kono N."/>
            <person name="Nakamura H."/>
            <person name="Mori M."/>
            <person name="Yoshida Y."/>
            <person name="Ohtoshi R."/>
            <person name="Malay A.D."/>
            <person name="Moran D.A.P."/>
            <person name="Tomita M."/>
            <person name="Numata K."/>
            <person name="Arakawa K."/>
        </authorList>
    </citation>
    <scope>NUCLEOTIDE SEQUENCE</scope>
</reference>
<sequence>MHNKYSEGKLFWCFYNRAKTDSKIPGSHRSIKIKLTVVAKIMSMYQLLTLNAIPLRCVSGKIQNANESLHNCTWRKCPKDVFESRTAVVSEINIGYVETLKLNNSGTVGTTLKITHRCDNQRLSQRKRRALEQNNKKREKNSQI</sequence>
<evidence type="ECO:0000313" key="2">
    <source>
        <dbReference type="Proteomes" id="UP000886998"/>
    </source>
</evidence>
<protein>
    <submittedName>
        <fullName evidence="1">Uncharacterized protein</fullName>
    </submittedName>
</protein>